<sequence>MNVNNSPPPSSFAQELAQALLLEQVRFIKKQLLDQKNPQFIQNFISQTYQNADKILLKNVIQLEQLQSVVQKYAFELNLGADILEFIGVVAQKIHQYAIHSQTIFNDLLSDESFELWMFKILELEQLRDYIQENLQHNPQIQQVSLQLANQILESNTPWLNQLRQYTVKHNRIGAKVISFIQDQQHNIELKLEQQLATAIRSQLSNIILLPNEDLADIATHVWNEVKQRSLKEAFSQVQSIDFEEFFILVYETWKELRQTEYMQQVILNVVEAFYEYFGEYSLQELLHSVGLDQNDLFIEADRFIPHTLGALDQHGLLDDIIQSLIAPFYLDTQTQRFIENYLAEKA</sequence>
<proteinExistence type="predicted"/>
<protein>
    <submittedName>
        <fullName evidence="1">Uncharacterized protein</fullName>
    </submittedName>
</protein>
<gene>
    <name evidence="1" type="ORF">KW868_08940</name>
</gene>
<reference evidence="1" key="1">
    <citation type="submission" date="2021-07" db="EMBL/GenBank/DDBJ databases">
        <authorList>
            <person name="Fernandez M."/>
            <person name="Pereira P."/>
            <person name="Torres Tejerizo G.A."/>
            <person name="Gonzalez P."/>
            <person name="Agostini E."/>
        </authorList>
    </citation>
    <scope>NUCLEOTIDE SEQUENCE</scope>
    <source>
        <strain evidence="1">SFC 500-1A</strain>
    </source>
</reference>
<evidence type="ECO:0000313" key="1">
    <source>
        <dbReference type="EMBL" id="MCF0264588.1"/>
    </source>
</evidence>
<comment type="caution">
    <text evidence="1">The sequence shown here is derived from an EMBL/GenBank/DDBJ whole genome shotgun (WGS) entry which is preliminary data.</text>
</comment>
<name>A0A8X8GGF5_ACIGI</name>
<evidence type="ECO:0000313" key="2">
    <source>
        <dbReference type="Proteomes" id="UP000887320"/>
    </source>
</evidence>
<accession>A0A8X8GGF5</accession>
<dbReference type="Proteomes" id="UP000887320">
    <property type="component" value="Unassembled WGS sequence"/>
</dbReference>
<dbReference type="EMBL" id="JAHWXT010000002">
    <property type="protein sequence ID" value="MCF0264588.1"/>
    <property type="molecule type" value="Genomic_DNA"/>
</dbReference>
<dbReference type="AlphaFoldDB" id="A0A8X8GGF5"/>
<dbReference type="RefSeq" id="WP_234623244.1">
    <property type="nucleotide sequence ID" value="NZ_JAHWXT010000002.1"/>
</dbReference>
<organism evidence="1 2">
    <name type="scientific">Acinetobacter guillouiae</name>
    <name type="common">Acinetobacter genomosp. 11</name>
    <dbReference type="NCBI Taxonomy" id="106649"/>
    <lineage>
        <taxon>Bacteria</taxon>
        <taxon>Pseudomonadati</taxon>
        <taxon>Pseudomonadota</taxon>
        <taxon>Gammaproteobacteria</taxon>
        <taxon>Moraxellales</taxon>
        <taxon>Moraxellaceae</taxon>
        <taxon>Acinetobacter</taxon>
    </lineage>
</organism>